<dbReference type="Proteomes" id="UP001633002">
    <property type="component" value="Unassembled WGS sequence"/>
</dbReference>
<keyword evidence="7 12" id="KW-0547">Nucleotide-binding</keyword>
<dbReference type="InterPro" id="IPR001611">
    <property type="entry name" value="Leu-rich_rpt"/>
</dbReference>
<evidence type="ECO:0000313" key="16">
    <source>
        <dbReference type="Proteomes" id="UP001633002"/>
    </source>
</evidence>
<dbReference type="InterPro" id="IPR000719">
    <property type="entry name" value="Prot_kinase_dom"/>
</dbReference>
<keyword evidence="2" id="KW-0723">Serine/threonine-protein kinase</keyword>
<dbReference type="PANTHER" id="PTHR48006">
    <property type="entry name" value="LEUCINE-RICH REPEAT-CONTAINING PROTEIN DDB_G0281931-RELATED"/>
    <property type="match status" value="1"/>
</dbReference>
<evidence type="ECO:0000256" key="6">
    <source>
        <dbReference type="ARBA" id="ARBA00022737"/>
    </source>
</evidence>
<gene>
    <name evidence="15" type="ORF">R1sor_025597</name>
</gene>
<dbReference type="PROSITE" id="PS00107">
    <property type="entry name" value="PROTEIN_KINASE_ATP"/>
    <property type="match status" value="1"/>
</dbReference>
<dbReference type="PROSITE" id="PS50011">
    <property type="entry name" value="PROTEIN_KINASE_DOM"/>
    <property type="match status" value="1"/>
</dbReference>
<dbReference type="PANTHER" id="PTHR48006:SF84">
    <property type="entry name" value="REPEAT TRANSMEMBRANE PROTEIN KINASE, PUTATIVE, EXPRESSED-RELATED"/>
    <property type="match status" value="1"/>
</dbReference>
<evidence type="ECO:0000256" key="13">
    <source>
        <dbReference type="SAM" id="Phobius"/>
    </source>
</evidence>
<evidence type="ECO:0000256" key="4">
    <source>
        <dbReference type="ARBA" id="ARBA00022679"/>
    </source>
</evidence>
<evidence type="ECO:0000256" key="3">
    <source>
        <dbReference type="ARBA" id="ARBA00022614"/>
    </source>
</evidence>
<evidence type="ECO:0000256" key="12">
    <source>
        <dbReference type="PROSITE-ProRule" id="PRU10141"/>
    </source>
</evidence>
<dbReference type="PROSITE" id="PS00108">
    <property type="entry name" value="PROTEIN_KINASE_ST"/>
    <property type="match status" value="1"/>
</dbReference>
<keyword evidence="3" id="KW-0433">Leucine-rich repeat</keyword>
<dbReference type="Gene3D" id="1.10.510.10">
    <property type="entry name" value="Transferase(Phosphotransferase) domain 1"/>
    <property type="match status" value="1"/>
</dbReference>
<feature type="domain" description="Protein kinase" evidence="14">
    <location>
        <begin position="320"/>
        <end position="589"/>
    </location>
</feature>
<dbReference type="GO" id="GO:0004674">
    <property type="term" value="F:protein serine/threonine kinase activity"/>
    <property type="evidence" value="ECO:0007669"/>
    <property type="project" value="UniProtKB-KW"/>
</dbReference>
<reference evidence="15 16" key="1">
    <citation type="submission" date="2024-09" db="EMBL/GenBank/DDBJ databases">
        <title>Chromosome-scale assembly of Riccia sorocarpa.</title>
        <authorList>
            <person name="Paukszto L."/>
        </authorList>
    </citation>
    <scope>NUCLEOTIDE SEQUENCE [LARGE SCALE GENOMIC DNA]</scope>
    <source>
        <strain evidence="15">LP-2024</strain>
        <tissue evidence="15">Aerial parts of the thallus</tissue>
    </source>
</reference>
<dbReference type="Pfam" id="PF07714">
    <property type="entry name" value="PK_Tyr_Ser-Thr"/>
    <property type="match status" value="1"/>
</dbReference>
<dbReference type="SUPFAM" id="SSF52058">
    <property type="entry name" value="L domain-like"/>
    <property type="match status" value="1"/>
</dbReference>
<evidence type="ECO:0000256" key="7">
    <source>
        <dbReference type="ARBA" id="ARBA00022741"/>
    </source>
</evidence>
<evidence type="ECO:0000256" key="5">
    <source>
        <dbReference type="ARBA" id="ARBA00022692"/>
    </source>
</evidence>
<keyword evidence="6" id="KW-0677">Repeat</keyword>
<feature type="binding site" evidence="12">
    <location>
        <position position="348"/>
    </location>
    <ligand>
        <name>ATP</name>
        <dbReference type="ChEBI" id="CHEBI:30616"/>
    </ligand>
</feature>
<protein>
    <recommendedName>
        <fullName evidence="14">Protein kinase domain-containing protein</fullName>
    </recommendedName>
</protein>
<dbReference type="CDD" id="cd14066">
    <property type="entry name" value="STKc_IRAK"/>
    <property type="match status" value="1"/>
</dbReference>
<evidence type="ECO:0000256" key="1">
    <source>
        <dbReference type="ARBA" id="ARBA00004370"/>
    </source>
</evidence>
<dbReference type="InterPro" id="IPR001245">
    <property type="entry name" value="Ser-Thr/Tyr_kinase_cat_dom"/>
</dbReference>
<evidence type="ECO:0000313" key="15">
    <source>
        <dbReference type="EMBL" id="KAL3675649.1"/>
    </source>
</evidence>
<dbReference type="PROSITE" id="PS51450">
    <property type="entry name" value="LRR"/>
    <property type="match status" value="1"/>
</dbReference>
<evidence type="ECO:0000256" key="9">
    <source>
        <dbReference type="ARBA" id="ARBA00022840"/>
    </source>
</evidence>
<dbReference type="Gene3D" id="3.30.200.20">
    <property type="entry name" value="Phosphorylase Kinase, domain 1"/>
    <property type="match status" value="1"/>
</dbReference>
<keyword evidence="11 13" id="KW-0472">Membrane</keyword>
<dbReference type="InterPro" id="IPR051824">
    <property type="entry name" value="LRR_Rcpt-Like_S/T_Kinase"/>
</dbReference>
<dbReference type="Pfam" id="PF00560">
    <property type="entry name" value="LRR_1"/>
    <property type="match status" value="2"/>
</dbReference>
<dbReference type="InterPro" id="IPR011009">
    <property type="entry name" value="Kinase-like_dom_sf"/>
</dbReference>
<proteinExistence type="predicted"/>
<dbReference type="SUPFAM" id="SSF56112">
    <property type="entry name" value="Protein kinase-like (PK-like)"/>
    <property type="match status" value="1"/>
</dbReference>
<keyword evidence="5 13" id="KW-0812">Transmembrane</keyword>
<comment type="subcellular location">
    <subcellularLocation>
        <location evidence="1">Membrane</location>
    </subcellularLocation>
</comment>
<accession>A0ABD3GEQ1</accession>
<comment type="caution">
    <text evidence="15">The sequence shown here is derived from an EMBL/GenBank/DDBJ whole genome shotgun (WGS) entry which is preliminary data.</text>
</comment>
<dbReference type="InterPro" id="IPR017441">
    <property type="entry name" value="Protein_kinase_ATP_BS"/>
</dbReference>
<evidence type="ECO:0000256" key="11">
    <source>
        <dbReference type="ARBA" id="ARBA00023136"/>
    </source>
</evidence>
<keyword evidence="8" id="KW-0418">Kinase</keyword>
<dbReference type="SMART" id="SM00220">
    <property type="entry name" value="S_TKc"/>
    <property type="match status" value="1"/>
</dbReference>
<name>A0ABD3GEQ1_9MARC</name>
<keyword evidence="9 12" id="KW-0067">ATP-binding</keyword>
<dbReference type="InterPro" id="IPR008271">
    <property type="entry name" value="Ser/Thr_kinase_AS"/>
</dbReference>
<evidence type="ECO:0000256" key="2">
    <source>
        <dbReference type="ARBA" id="ARBA00022527"/>
    </source>
</evidence>
<dbReference type="FunFam" id="3.30.200.20:FF:000162">
    <property type="entry name" value="Adenine nucleotide alpha hydrolase-like domain kinase"/>
    <property type="match status" value="1"/>
</dbReference>
<keyword evidence="10 13" id="KW-1133">Transmembrane helix</keyword>
<sequence>MICIMPVTACYFILRDLSDNSFTGLIPDFKFDEPFDSFPLEVFSLSSNNMSGNLERFSANLTKLRILDLSHNSFEGTMPLFPNRSLEVLNLSSNHLSGSINLASDPDLLGRRLENNSFSGMIPDDIWSYESKLETVDLSNNRLTQLNLTTWTSNNFIGRQRVNLVNNNITRVLFGGIDVLLDLELRDEKDMQTLLKSSAGYILLGKNNIWCSSSELSCARVLKAYLCRDSESDDYYYWTLQKQKSRSCPGRVVSSRRTLIISLGVSGSVFLAIISILLFFLRRLWKRMKILRQIQEELAKEDVRPPFYKYEELKSATENFSKENELGKGGFGAVYKAELADKSIVAVKLLYPMEQNLTDFLKETVLITGIKHRNLVQLKGCCVRNKKRILVYEFAENGNLAQALWGNDGSFFLNWAQRLRICIGVAKGLAYLHEELQPKIIHRDIKPYNILLDKNWNAKIADFGLARQMEGDAGTQVTKLGGTMGYVSPEYMTQGLITEKLDVYSYGIVLLETISGRKCIDPSAPTNELYLRNWAFSLYREGCILKMAEKPHLDSVPVEEIESVLKIALSCLQENHENRPSMSKVVIMLTGSASDVATDIVDELQNQQQSYNSLYGALTVSSVCASETREDQVLLESTSVSYSARPEIELSIHDASCL</sequence>
<dbReference type="Gene3D" id="3.80.10.10">
    <property type="entry name" value="Ribonuclease Inhibitor"/>
    <property type="match status" value="1"/>
</dbReference>
<keyword evidence="16" id="KW-1185">Reference proteome</keyword>
<dbReference type="GO" id="GO:0005524">
    <property type="term" value="F:ATP binding"/>
    <property type="evidence" value="ECO:0007669"/>
    <property type="project" value="UniProtKB-UniRule"/>
</dbReference>
<dbReference type="InterPro" id="IPR032675">
    <property type="entry name" value="LRR_dom_sf"/>
</dbReference>
<keyword evidence="4" id="KW-0808">Transferase</keyword>
<organism evidence="15 16">
    <name type="scientific">Riccia sorocarpa</name>
    <dbReference type="NCBI Taxonomy" id="122646"/>
    <lineage>
        <taxon>Eukaryota</taxon>
        <taxon>Viridiplantae</taxon>
        <taxon>Streptophyta</taxon>
        <taxon>Embryophyta</taxon>
        <taxon>Marchantiophyta</taxon>
        <taxon>Marchantiopsida</taxon>
        <taxon>Marchantiidae</taxon>
        <taxon>Marchantiales</taxon>
        <taxon>Ricciaceae</taxon>
        <taxon>Riccia</taxon>
    </lineage>
</organism>
<dbReference type="EMBL" id="JBJQOH010000008">
    <property type="protein sequence ID" value="KAL3675649.1"/>
    <property type="molecule type" value="Genomic_DNA"/>
</dbReference>
<dbReference type="AlphaFoldDB" id="A0ABD3GEQ1"/>
<dbReference type="FunFam" id="1.10.510.10:FF:000384">
    <property type="entry name" value="G-type lectin S-receptor-like serine/threonine-protein kinase"/>
    <property type="match status" value="1"/>
</dbReference>
<feature type="transmembrane region" description="Helical" evidence="13">
    <location>
        <begin position="259"/>
        <end position="281"/>
    </location>
</feature>
<evidence type="ECO:0000259" key="14">
    <source>
        <dbReference type="PROSITE" id="PS50011"/>
    </source>
</evidence>
<dbReference type="GO" id="GO:0016020">
    <property type="term" value="C:membrane"/>
    <property type="evidence" value="ECO:0007669"/>
    <property type="project" value="UniProtKB-SubCell"/>
</dbReference>
<evidence type="ECO:0000256" key="10">
    <source>
        <dbReference type="ARBA" id="ARBA00022989"/>
    </source>
</evidence>
<evidence type="ECO:0000256" key="8">
    <source>
        <dbReference type="ARBA" id="ARBA00022777"/>
    </source>
</evidence>